<dbReference type="InterPro" id="IPR050126">
    <property type="entry name" value="Ap4A_hydrolase"/>
</dbReference>
<gene>
    <name evidence="3" type="ORF">ACFSX5_16315</name>
</gene>
<dbReference type="PANTHER" id="PTHR42850:SF2">
    <property type="entry name" value="BLL5683 PROTEIN"/>
    <property type="match status" value="1"/>
</dbReference>
<proteinExistence type="inferred from homology"/>
<dbReference type="Proteomes" id="UP001597521">
    <property type="component" value="Unassembled WGS sequence"/>
</dbReference>
<organism evidence="3 4">
    <name type="scientific">Devosia albogilva</name>
    <dbReference type="NCBI Taxonomy" id="429726"/>
    <lineage>
        <taxon>Bacteria</taxon>
        <taxon>Pseudomonadati</taxon>
        <taxon>Pseudomonadota</taxon>
        <taxon>Alphaproteobacteria</taxon>
        <taxon>Hyphomicrobiales</taxon>
        <taxon>Devosiaceae</taxon>
        <taxon>Devosia</taxon>
    </lineage>
</organism>
<reference evidence="4" key="1">
    <citation type="journal article" date="2019" name="Int. J. Syst. Evol. Microbiol.">
        <title>The Global Catalogue of Microorganisms (GCM) 10K type strain sequencing project: providing services to taxonomists for standard genome sequencing and annotation.</title>
        <authorList>
            <consortium name="The Broad Institute Genomics Platform"/>
            <consortium name="The Broad Institute Genome Sequencing Center for Infectious Disease"/>
            <person name="Wu L."/>
            <person name="Ma J."/>
        </authorList>
    </citation>
    <scope>NUCLEOTIDE SEQUENCE [LARGE SCALE GENOMIC DNA]</scope>
    <source>
        <strain evidence="4">CCM 7427</strain>
    </source>
</reference>
<keyword evidence="4" id="KW-1185">Reference proteome</keyword>
<name>A0ABW5QPE1_9HYPH</name>
<dbReference type="SUPFAM" id="SSF56300">
    <property type="entry name" value="Metallo-dependent phosphatases"/>
    <property type="match status" value="1"/>
</dbReference>
<dbReference type="Gene3D" id="3.60.21.10">
    <property type="match status" value="1"/>
</dbReference>
<comment type="similarity">
    <text evidence="1">Belongs to the metallophosphoesterase superfamily. YfcE family.</text>
</comment>
<dbReference type="EMBL" id="JBHUNP010000001">
    <property type="protein sequence ID" value="MFD2649351.1"/>
    <property type="molecule type" value="Genomic_DNA"/>
</dbReference>
<dbReference type="RefSeq" id="WP_386834867.1">
    <property type="nucleotide sequence ID" value="NZ_JBHUNP010000001.1"/>
</dbReference>
<protein>
    <submittedName>
        <fullName evidence="3">Metallophosphoesterase family protein</fullName>
    </submittedName>
</protein>
<feature type="domain" description="Calcineurin-like phosphoesterase" evidence="2">
    <location>
        <begin position="7"/>
        <end position="195"/>
    </location>
</feature>
<sequence>MVLDTERIAIISDVHGNLTALQAVLDHVRTSGITRIFNLGDLVGKGPRSAAVVDRCREACEVTVQGNWDAEIAGGFEPAWAEGEWHREQLGTERLSYLATLPGSFDFWLSGQLVRLFHASSVSVHHRVYETAARAEHEKMFHNTSFTGGDHPPTIVGYGDIHTAYALSFAGKTLFNAGSVGNALDLPLACYVVLEGEYGGRNPASWSLKIVRLTYNVEVEIAIARASGMPKAEEYAVGLRTAVYRGRQPAR</sequence>
<dbReference type="Pfam" id="PF12850">
    <property type="entry name" value="Metallophos_2"/>
    <property type="match status" value="1"/>
</dbReference>
<evidence type="ECO:0000313" key="4">
    <source>
        <dbReference type="Proteomes" id="UP001597521"/>
    </source>
</evidence>
<dbReference type="InterPro" id="IPR029052">
    <property type="entry name" value="Metallo-depent_PP-like"/>
</dbReference>
<dbReference type="PIRSF" id="PIRSF000883">
    <property type="entry name" value="Pesterase_MJ0912"/>
    <property type="match status" value="1"/>
</dbReference>
<evidence type="ECO:0000313" key="3">
    <source>
        <dbReference type="EMBL" id="MFD2649351.1"/>
    </source>
</evidence>
<evidence type="ECO:0000259" key="2">
    <source>
        <dbReference type="Pfam" id="PF12850"/>
    </source>
</evidence>
<dbReference type="InterPro" id="IPR011152">
    <property type="entry name" value="Pesterase_MJ0912"/>
</dbReference>
<dbReference type="InterPro" id="IPR024654">
    <property type="entry name" value="Calcineurin-like_PHP_lpxH"/>
</dbReference>
<accession>A0ABW5QPE1</accession>
<dbReference type="PANTHER" id="PTHR42850">
    <property type="entry name" value="METALLOPHOSPHOESTERASE"/>
    <property type="match status" value="1"/>
</dbReference>
<comment type="caution">
    <text evidence="3">The sequence shown here is derived from an EMBL/GenBank/DDBJ whole genome shotgun (WGS) entry which is preliminary data.</text>
</comment>
<evidence type="ECO:0000256" key="1">
    <source>
        <dbReference type="ARBA" id="ARBA00008950"/>
    </source>
</evidence>